<dbReference type="Proteomes" id="UP001370758">
    <property type="component" value="Unassembled WGS sequence"/>
</dbReference>
<sequence>MNFLRNPITTKSTGEDDSNPDSASRSSNPQSETNPAFSSKVPGFGTIGAQFANLKQAVDTRTKNLVPDDIINSLGRSKYTNHDNPFGSLESYSDDESEDDGKRPDEKSDSKSHSKKKSNESKGHHRDGDAGRSTSQEPGVFQRLGFRGRDIDTDGGDLRGVTGDTTDEAATIRSFMDQMMELARTVSKERDNHEARLKEIQIQLKKSQGRSEDEITRLRDQISALTSLCHSHFSGGEDRQNQNIQSNSSADPVSFPASPRAVQADPHLQRQKGELEEKKKILEGEVADMKRDLAQAKAQAEHAAAALTAKDVQISVLRKDTEQIQIELEEFKQQSQLMKSKVFTLEEKITETELQRNSAVKDIGGVIAQLRQSQTASQEKEAKITQLEGECSGLKGLLESSEAELQSLRGRFIPTTYSEQVAELQLQLNQKSQKVSELTKRVNQQEERVQMAQEAAFKNLESIKHNFLDDTQVKDKLESDCFGRLFLWVQSYVPRKTTASLQDRELENELQAVGDPKEIGQLIQKSPRIVFQALLYRFVTRHILSPPFHLYSAGGLTQSRSSTEPLKTLYDIFIDVDEVGCHTWRFHTFQLLEETRKKSSELAGDASSEQKDVQIQYCHDLAREFIEGPAKSFLGSCDSESRRLQELSATMSEIATLSATLWGQRVFLKVRGYDYFRDTPYSGSSPHVRAHNIHRLERKGEHSRDGAAIAMVVRPEIVAYGNEEGEEYDKERVWTKAIVMLGEE</sequence>
<dbReference type="PANTHER" id="PTHR23159:SF31">
    <property type="entry name" value="CENTROSOME-ASSOCIATED PROTEIN CEP250 ISOFORM X1"/>
    <property type="match status" value="1"/>
</dbReference>
<name>A0AAV9WLJ7_9PEZI</name>
<keyword evidence="4" id="KW-1185">Reference proteome</keyword>
<reference evidence="3 4" key="1">
    <citation type="submission" date="2023-08" db="EMBL/GenBank/DDBJ databases">
        <authorList>
            <person name="Palmer J.M."/>
        </authorList>
    </citation>
    <scope>NUCLEOTIDE SEQUENCE [LARGE SCALE GENOMIC DNA]</scope>
    <source>
        <strain evidence="3 4">TWF481</strain>
    </source>
</reference>
<feature type="region of interest" description="Disordered" evidence="2">
    <location>
        <begin position="74"/>
        <end position="164"/>
    </location>
</feature>
<dbReference type="Gene3D" id="1.20.5.340">
    <property type="match status" value="1"/>
</dbReference>
<comment type="caution">
    <text evidence="3">The sequence shown here is derived from an EMBL/GenBank/DDBJ whole genome shotgun (WGS) entry which is preliminary data.</text>
</comment>
<evidence type="ECO:0000313" key="4">
    <source>
        <dbReference type="Proteomes" id="UP001370758"/>
    </source>
</evidence>
<dbReference type="AlphaFoldDB" id="A0AAV9WLJ7"/>
<evidence type="ECO:0000256" key="2">
    <source>
        <dbReference type="SAM" id="MobiDB-lite"/>
    </source>
</evidence>
<feature type="region of interest" description="Disordered" evidence="2">
    <location>
        <begin position="232"/>
        <end position="276"/>
    </location>
</feature>
<feature type="compositionally biased region" description="Basic and acidic residues" evidence="2">
    <location>
        <begin position="100"/>
        <end position="130"/>
    </location>
</feature>
<dbReference type="PANTHER" id="PTHR23159">
    <property type="entry name" value="CENTROSOMAL PROTEIN 2"/>
    <property type="match status" value="1"/>
</dbReference>
<organism evidence="3 4">
    <name type="scientific">Arthrobotrys musiformis</name>
    <dbReference type="NCBI Taxonomy" id="47236"/>
    <lineage>
        <taxon>Eukaryota</taxon>
        <taxon>Fungi</taxon>
        <taxon>Dikarya</taxon>
        <taxon>Ascomycota</taxon>
        <taxon>Pezizomycotina</taxon>
        <taxon>Orbiliomycetes</taxon>
        <taxon>Orbiliales</taxon>
        <taxon>Orbiliaceae</taxon>
        <taxon>Arthrobotrys</taxon>
    </lineage>
</organism>
<evidence type="ECO:0000256" key="1">
    <source>
        <dbReference type="SAM" id="Coils"/>
    </source>
</evidence>
<dbReference type="EMBL" id="JAVHJL010000002">
    <property type="protein sequence ID" value="KAK6509694.1"/>
    <property type="molecule type" value="Genomic_DNA"/>
</dbReference>
<protein>
    <submittedName>
        <fullName evidence="3">Uncharacterized protein</fullName>
    </submittedName>
</protein>
<feature type="compositionally biased region" description="Basic and acidic residues" evidence="2">
    <location>
        <begin position="267"/>
        <end position="276"/>
    </location>
</feature>
<feature type="compositionally biased region" description="Polar residues" evidence="2">
    <location>
        <begin position="241"/>
        <end position="251"/>
    </location>
</feature>
<gene>
    <name evidence="3" type="ORF">TWF481_004425</name>
</gene>
<evidence type="ECO:0000313" key="3">
    <source>
        <dbReference type="EMBL" id="KAK6509694.1"/>
    </source>
</evidence>
<feature type="coiled-coil region" evidence="1">
    <location>
        <begin position="176"/>
        <end position="210"/>
    </location>
</feature>
<feature type="region of interest" description="Disordered" evidence="2">
    <location>
        <begin position="1"/>
        <end position="45"/>
    </location>
</feature>
<keyword evidence="1" id="KW-0175">Coiled coil</keyword>
<accession>A0AAV9WLJ7</accession>
<proteinExistence type="predicted"/>
<feature type="coiled-coil region" evidence="1">
    <location>
        <begin position="370"/>
        <end position="455"/>
    </location>
</feature>
<feature type="compositionally biased region" description="Polar residues" evidence="2">
    <location>
        <begin position="20"/>
        <end position="37"/>
    </location>
</feature>